<dbReference type="SUPFAM" id="SSF141571">
    <property type="entry name" value="Pentapeptide repeat-like"/>
    <property type="match status" value="1"/>
</dbReference>
<accession>A0A382XG72</accession>
<dbReference type="EMBL" id="UINC01167380">
    <property type="protein sequence ID" value="SVD69864.1"/>
    <property type="molecule type" value="Genomic_DNA"/>
</dbReference>
<feature type="non-terminal residue" evidence="1">
    <location>
        <position position="75"/>
    </location>
</feature>
<evidence type="ECO:0000313" key="1">
    <source>
        <dbReference type="EMBL" id="SVD69864.1"/>
    </source>
</evidence>
<reference evidence="1" key="1">
    <citation type="submission" date="2018-05" db="EMBL/GenBank/DDBJ databases">
        <authorList>
            <person name="Lanie J.A."/>
            <person name="Ng W.-L."/>
            <person name="Kazmierczak K.M."/>
            <person name="Andrzejewski T.M."/>
            <person name="Davidsen T.M."/>
            <person name="Wayne K.J."/>
            <person name="Tettelin H."/>
            <person name="Glass J.I."/>
            <person name="Rusch D."/>
            <person name="Podicherti R."/>
            <person name="Tsui H.-C.T."/>
            <person name="Winkler M.E."/>
        </authorList>
    </citation>
    <scope>NUCLEOTIDE SEQUENCE</scope>
</reference>
<dbReference type="Pfam" id="PF00805">
    <property type="entry name" value="Pentapeptide"/>
    <property type="match status" value="1"/>
</dbReference>
<sequence>MISVIAIQWSACGDDPTGPSLQALTTCDVSEILGNSMEGRDLSNCANLKGASLAGANLTGAGLADAYLTSAFMGG</sequence>
<dbReference type="Gene3D" id="2.160.20.80">
    <property type="entry name" value="E3 ubiquitin-protein ligase SopA"/>
    <property type="match status" value="1"/>
</dbReference>
<proteinExistence type="predicted"/>
<name>A0A382XG72_9ZZZZ</name>
<dbReference type="AlphaFoldDB" id="A0A382XG72"/>
<gene>
    <name evidence="1" type="ORF">METZ01_LOCUS422718</name>
</gene>
<protein>
    <recommendedName>
        <fullName evidence="2">Pentapeptide repeat-containing protein</fullName>
    </recommendedName>
</protein>
<dbReference type="InterPro" id="IPR001646">
    <property type="entry name" value="5peptide_repeat"/>
</dbReference>
<organism evidence="1">
    <name type="scientific">marine metagenome</name>
    <dbReference type="NCBI Taxonomy" id="408172"/>
    <lineage>
        <taxon>unclassified sequences</taxon>
        <taxon>metagenomes</taxon>
        <taxon>ecological metagenomes</taxon>
    </lineage>
</organism>
<evidence type="ECO:0008006" key="2">
    <source>
        <dbReference type="Google" id="ProtNLM"/>
    </source>
</evidence>